<name>A0A6J3MH47_9PEZI</name>
<proteinExistence type="inferred from homology"/>
<evidence type="ECO:0000256" key="3">
    <source>
        <dbReference type="ARBA" id="ARBA00008132"/>
    </source>
</evidence>
<gene>
    <name evidence="12" type="ORF">K489DRAFT_375354</name>
</gene>
<keyword evidence="8" id="KW-0175">Coiled coil</keyword>
<dbReference type="GO" id="GO:0003729">
    <property type="term" value="F:mRNA binding"/>
    <property type="evidence" value="ECO:0007669"/>
    <property type="project" value="InterPro"/>
</dbReference>
<evidence type="ECO:0000256" key="6">
    <source>
        <dbReference type="ARBA" id="ARBA00022517"/>
    </source>
</evidence>
<accession>A0A6J3MH47</accession>
<dbReference type="GO" id="GO:0030687">
    <property type="term" value="C:preribosome, large subunit precursor"/>
    <property type="evidence" value="ECO:0007669"/>
    <property type="project" value="TreeGrafter"/>
</dbReference>
<keyword evidence="9" id="KW-0539">Nucleus</keyword>
<feature type="compositionally biased region" description="Basic residues" evidence="10">
    <location>
        <begin position="185"/>
        <end position="194"/>
    </location>
</feature>
<feature type="compositionally biased region" description="Basic and acidic residues" evidence="10">
    <location>
        <begin position="133"/>
        <end position="154"/>
    </location>
</feature>
<reference evidence="12" key="2">
    <citation type="submission" date="2020-04" db="EMBL/GenBank/DDBJ databases">
        <authorList>
            <consortium name="NCBI Genome Project"/>
        </authorList>
    </citation>
    <scope>NUCLEOTIDE SEQUENCE</scope>
    <source>
        <strain evidence="12">CBS 342.82</strain>
    </source>
</reference>
<evidence type="ECO:0000256" key="1">
    <source>
        <dbReference type="ARBA" id="ARBA00001977"/>
    </source>
</evidence>
<dbReference type="Proteomes" id="UP000504637">
    <property type="component" value="Unplaced"/>
</dbReference>
<comment type="subunit">
    <text evidence="4">Component of the 66S pre-ribosomal particle.</text>
</comment>
<dbReference type="InterPro" id="IPR037650">
    <property type="entry name" value="Loc1"/>
</dbReference>
<protein>
    <recommendedName>
        <fullName evidence="13">60S ribosomal subunit assembly/export protein LOC1</fullName>
    </recommendedName>
</protein>
<evidence type="ECO:0000313" key="11">
    <source>
        <dbReference type="Proteomes" id="UP000504637"/>
    </source>
</evidence>
<keyword evidence="6" id="KW-0690">Ribosome biogenesis</keyword>
<evidence type="ECO:0000256" key="4">
    <source>
        <dbReference type="ARBA" id="ARBA00011339"/>
    </source>
</evidence>
<evidence type="ECO:0000256" key="2">
    <source>
        <dbReference type="ARBA" id="ARBA00004604"/>
    </source>
</evidence>
<dbReference type="RefSeq" id="XP_033464301.1">
    <property type="nucleotide sequence ID" value="XM_033603670.1"/>
</dbReference>
<evidence type="ECO:0000256" key="5">
    <source>
        <dbReference type="ARBA" id="ARBA00022448"/>
    </source>
</evidence>
<feature type="compositionally biased region" description="Basic and acidic residues" evidence="10">
    <location>
        <begin position="166"/>
        <end position="184"/>
    </location>
</feature>
<evidence type="ECO:0000256" key="7">
    <source>
        <dbReference type="ARBA" id="ARBA00022816"/>
    </source>
</evidence>
<feature type="region of interest" description="Disordered" evidence="10">
    <location>
        <begin position="1"/>
        <end position="100"/>
    </location>
</feature>
<dbReference type="GO" id="GO:0005730">
    <property type="term" value="C:nucleolus"/>
    <property type="evidence" value="ECO:0007669"/>
    <property type="project" value="UniProtKB-SubCell"/>
</dbReference>
<reference evidence="12" key="1">
    <citation type="submission" date="2020-01" db="EMBL/GenBank/DDBJ databases">
        <authorList>
            <consortium name="DOE Joint Genome Institute"/>
            <person name="Haridas S."/>
            <person name="Albert R."/>
            <person name="Binder M."/>
            <person name="Bloem J."/>
            <person name="Labutti K."/>
            <person name="Salamov A."/>
            <person name="Andreopoulos B."/>
            <person name="Baker S.E."/>
            <person name="Barry K."/>
            <person name="Bills G."/>
            <person name="Bluhm B.H."/>
            <person name="Cannon C."/>
            <person name="Castanera R."/>
            <person name="Culley D.E."/>
            <person name="Daum C."/>
            <person name="Ezra D."/>
            <person name="Gonzalez J.B."/>
            <person name="Henrissat B."/>
            <person name="Kuo A."/>
            <person name="Liang C."/>
            <person name="Lipzen A."/>
            <person name="Lutzoni F."/>
            <person name="Magnuson J."/>
            <person name="Mondo S."/>
            <person name="Nolan M."/>
            <person name="Ohm R."/>
            <person name="Pangilinan J."/>
            <person name="Park H.-J."/>
            <person name="Ramirez L."/>
            <person name="Alfaro M."/>
            <person name="Sun H."/>
            <person name="Tritt A."/>
            <person name="Yoshinaga Y."/>
            <person name="Zwiers L.-H."/>
            <person name="Turgeon B.G."/>
            <person name="Goodwin S.B."/>
            <person name="Spatafora J.W."/>
            <person name="Crous P.W."/>
            <person name="Grigoriev I.V."/>
        </authorList>
    </citation>
    <scope>NUCLEOTIDE SEQUENCE</scope>
    <source>
        <strain evidence="12">CBS 342.82</strain>
    </source>
</reference>
<keyword evidence="11" id="KW-1185">Reference proteome</keyword>
<comment type="function">
    <text evidence="1">Required for efficient assembly and nuclear export of the 60S ribosomal subunit.</text>
</comment>
<dbReference type="PANTHER" id="PTHR28028:SF1">
    <property type="entry name" value="60S RIBOSOMAL SUBUNIT ASSEMBLY_EXPORT PROTEIN LOC1"/>
    <property type="match status" value="1"/>
</dbReference>
<comment type="subcellular location">
    <subcellularLocation>
        <location evidence="2">Nucleus</location>
        <location evidence="2">Nucleolus</location>
    </subcellularLocation>
</comment>
<evidence type="ECO:0000256" key="8">
    <source>
        <dbReference type="ARBA" id="ARBA00023054"/>
    </source>
</evidence>
<evidence type="ECO:0000313" key="12">
    <source>
        <dbReference type="RefSeq" id="XP_033464301.1"/>
    </source>
</evidence>
<dbReference type="GeneID" id="54361470"/>
<dbReference type="GO" id="GO:0051028">
    <property type="term" value="P:mRNA transport"/>
    <property type="evidence" value="ECO:0007669"/>
    <property type="project" value="UniProtKB-KW"/>
</dbReference>
<keyword evidence="7" id="KW-0509">mRNA transport</keyword>
<comment type="similarity">
    <text evidence="3">Belongs to the LOC1 family.</text>
</comment>
<dbReference type="GO" id="GO:0042273">
    <property type="term" value="P:ribosomal large subunit biogenesis"/>
    <property type="evidence" value="ECO:0007669"/>
    <property type="project" value="InterPro"/>
</dbReference>
<dbReference type="PANTHER" id="PTHR28028">
    <property type="entry name" value="60S RIBOSOMAL SUBUNIT ASSEMBLY/EXPORT PROTEIN LOC1"/>
    <property type="match status" value="1"/>
</dbReference>
<feature type="region of interest" description="Disordered" evidence="10">
    <location>
        <begin position="133"/>
        <end position="194"/>
    </location>
</feature>
<evidence type="ECO:0000256" key="9">
    <source>
        <dbReference type="ARBA" id="ARBA00023242"/>
    </source>
</evidence>
<dbReference type="AlphaFoldDB" id="A0A6J3MH47"/>
<dbReference type="OrthoDB" id="1743802at2759"/>
<organism evidence="12">
    <name type="scientific">Dissoconium aciculare CBS 342.82</name>
    <dbReference type="NCBI Taxonomy" id="1314786"/>
    <lineage>
        <taxon>Eukaryota</taxon>
        <taxon>Fungi</taxon>
        <taxon>Dikarya</taxon>
        <taxon>Ascomycota</taxon>
        <taxon>Pezizomycotina</taxon>
        <taxon>Dothideomycetes</taxon>
        <taxon>Dothideomycetidae</taxon>
        <taxon>Mycosphaerellales</taxon>
        <taxon>Dissoconiaceae</taxon>
        <taxon>Dissoconium</taxon>
    </lineage>
</organism>
<sequence>MALPSKSGANKGTSKSSKSFKSGGASKGAKKTGPKPAATQHKPKPNLLNDKKKTLGKRKPPHLRYTEAELKVPQLNGIRPAGVQKPPNAKKGKNFVDDKESMNAIMALVMAEKEGNIESKMMRARQMEEVREARRLEMEKRAEGKREGLEERKQNIKNGSKKRRRSESEVEVTKDKSEDAERSQNSKRKRVSFG</sequence>
<feature type="compositionally biased region" description="Low complexity" evidence="10">
    <location>
        <begin position="11"/>
        <end position="24"/>
    </location>
</feature>
<reference evidence="12" key="3">
    <citation type="submission" date="2025-08" db="UniProtKB">
        <authorList>
            <consortium name="RefSeq"/>
        </authorList>
    </citation>
    <scope>IDENTIFICATION</scope>
    <source>
        <strain evidence="12">CBS 342.82</strain>
    </source>
</reference>
<dbReference type="GO" id="GO:0008298">
    <property type="term" value="P:intracellular mRNA localization"/>
    <property type="evidence" value="ECO:0007669"/>
    <property type="project" value="TreeGrafter"/>
</dbReference>
<evidence type="ECO:0000256" key="10">
    <source>
        <dbReference type="SAM" id="MobiDB-lite"/>
    </source>
</evidence>
<evidence type="ECO:0008006" key="13">
    <source>
        <dbReference type="Google" id="ProtNLM"/>
    </source>
</evidence>
<keyword evidence="5" id="KW-0813">Transport</keyword>